<comment type="caution">
    <text evidence="7">The sequence shown here is derived from an EMBL/GenBank/DDBJ whole genome shotgun (WGS) entry which is preliminary data.</text>
</comment>
<dbReference type="RefSeq" id="WP_320499405.1">
    <property type="nucleotide sequence ID" value="NZ_JAXCLX010000001.1"/>
</dbReference>
<dbReference type="CDD" id="cd08504">
    <property type="entry name" value="PBP2_OppA"/>
    <property type="match status" value="1"/>
</dbReference>
<dbReference type="PIRSF" id="PIRSF002741">
    <property type="entry name" value="MppA"/>
    <property type="match status" value="1"/>
</dbReference>
<feature type="signal peptide" evidence="5">
    <location>
        <begin position="1"/>
        <end position="25"/>
    </location>
</feature>
<dbReference type="EMBL" id="JAXCLX010000001">
    <property type="protein sequence ID" value="MDY0871036.1"/>
    <property type="molecule type" value="Genomic_DNA"/>
</dbReference>
<organism evidence="7 8">
    <name type="scientific">Dongia rigui</name>
    <dbReference type="NCBI Taxonomy" id="940149"/>
    <lineage>
        <taxon>Bacteria</taxon>
        <taxon>Pseudomonadati</taxon>
        <taxon>Pseudomonadota</taxon>
        <taxon>Alphaproteobacteria</taxon>
        <taxon>Rhodospirillales</taxon>
        <taxon>Dongiaceae</taxon>
        <taxon>Dongia</taxon>
    </lineage>
</organism>
<dbReference type="SUPFAM" id="SSF53850">
    <property type="entry name" value="Periplasmic binding protein-like II"/>
    <property type="match status" value="1"/>
</dbReference>
<dbReference type="PANTHER" id="PTHR30290">
    <property type="entry name" value="PERIPLASMIC BINDING COMPONENT OF ABC TRANSPORTER"/>
    <property type="match status" value="1"/>
</dbReference>
<dbReference type="InterPro" id="IPR039424">
    <property type="entry name" value="SBP_5"/>
</dbReference>
<dbReference type="InterPro" id="IPR023765">
    <property type="entry name" value="SBP_5_CS"/>
</dbReference>
<dbReference type="Gene3D" id="3.40.190.10">
    <property type="entry name" value="Periplasmic binding protein-like II"/>
    <property type="match status" value="1"/>
</dbReference>
<evidence type="ECO:0000259" key="6">
    <source>
        <dbReference type="Pfam" id="PF00496"/>
    </source>
</evidence>
<gene>
    <name evidence="7" type="ORF">SMD31_03855</name>
</gene>
<evidence type="ECO:0000313" key="7">
    <source>
        <dbReference type="EMBL" id="MDY0871036.1"/>
    </source>
</evidence>
<evidence type="ECO:0000256" key="3">
    <source>
        <dbReference type="ARBA" id="ARBA00022448"/>
    </source>
</evidence>
<evidence type="ECO:0000256" key="2">
    <source>
        <dbReference type="ARBA" id="ARBA00005695"/>
    </source>
</evidence>
<dbReference type="PANTHER" id="PTHR30290:SF10">
    <property type="entry name" value="PERIPLASMIC OLIGOPEPTIDE-BINDING PROTEIN-RELATED"/>
    <property type="match status" value="1"/>
</dbReference>
<dbReference type="PROSITE" id="PS01040">
    <property type="entry name" value="SBP_BACTERIAL_5"/>
    <property type="match status" value="1"/>
</dbReference>
<protein>
    <submittedName>
        <fullName evidence="7">Peptide ABC transporter substrate-binding protein</fullName>
    </submittedName>
</protein>
<dbReference type="Gene3D" id="3.90.76.10">
    <property type="entry name" value="Dipeptide-binding Protein, Domain 1"/>
    <property type="match status" value="1"/>
</dbReference>
<proteinExistence type="inferred from homology"/>
<keyword evidence="3" id="KW-0813">Transport</keyword>
<feature type="chain" id="PRO_5045608228" evidence="5">
    <location>
        <begin position="26"/>
        <end position="530"/>
    </location>
</feature>
<dbReference type="InterPro" id="IPR000914">
    <property type="entry name" value="SBP_5_dom"/>
</dbReference>
<dbReference type="Proteomes" id="UP001271769">
    <property type="component" value="Unassembled WGS sequence"/>
</dbReference>
<accession>A0ABU5DWT3</accession>
<comment type="similarity">
    <text evidence="2">Belongs to the bacterial solute-binding protein 5 family.</text>
</comment>
<evidence type="ECO:0000256" key="1">
    <source>
        <dbReference type="ARBA" id="ARBA00004418"/>
    </source>
</evidence>
<evidence type="ECO:0000313" key="8">
    <source>
        <dbReference type="Proteomes" id="UP001271769"/>
    </source>
</evidence>
<dbReference type="Gene3D" id="3.10.105.10">
    <property type="entry name" value="Dipeptide-binding Protein, Domain 3"/>
    <property type="match status" value="1"/>
</dbReference>
<dbReference type="Pfam" id="PF00496">
    <property type="entry name" value="SBP_bac_5"/>
    <property type="match status" value="1"/>
</dbReference>
<evidence type="ECO:0000256" key="5">
    <source>
        <dbReference type="SAM" id="SignalP"/>
    </source>
</evidence>
<sequence>MNQVMKRLVLPAVTAAALLTSTALAQAEMVLNRGNGAEPETINPHKSTGVTEANIEADIFEGLTTYAPNGDIIPGAAESWDISDDGKTYTFHLRKNAKWSNGDAVTAKDFVFGFQDAVNPETAADYAPILDVIVNAEKIRKGEEKDFSKIGAEAVDDYTLKVSLTGPTPYFLGLLRHPISYPVHKATVEKFKDDWTKPGNIVSNGAYQLTEWTPQASLTYVKNPNYWDATNVKVDKVVMYPTEDLAEELKRFKAGELHVTYDAPSEQIPDLEKNFADEFKNTPYLGTYYYVINLTREPLGAQADLRKALSLGVNREVLVSKITQGGEAPAYSWEPPMSNYKQAFVDFKDMPQKQRLEEAKKLLEKHGYNKSNPLKVELLYNTSENHKKIAVAVQSMWKQIGVDASLRNEEWKVYLETRDKKQFDVARAAWIADYDDPINFADMFLSDAGERNDAGYNNPEYDKLVKGTGTETDPAKRMQMFHDAEQIFLNDYAMIPIYHYTSQHMVSKKVAGWEYNILDFHLARFLAVAE</sequence>
<keyword evidence="4 5" id="KW-0732">Signal</keyword>
<evidence type="ECO:0000256" key="4">
    <source>
        <dbReference type="ARBA" id="ARBA00022729"/>
    </source>
</evidence>
<reference evidence="7 8" key="1">
    <citation type="journal article" date="2013" name="Antonie Van Leeuwenhoek">
        <title>Dongia rigui sp. nov., isolated from freshwater of a large wetland in Korea.</title>
        <authorList>
            <person name="Baik K.S."/>
            <person name="Hwang Y.M."/>
            <person name="Choi J.S."/>
            <person name="Kwon J."/>
            <person name="Seong C.N."/>
        </authorList>
    </citation>
    <scope>NUCLEOTIDE SEQUENCE [LARGE SCALE GENOMIC DNA]</scope>
    <source>
        <strain evidence="7 8">04SU4-P</strain>
    </source>
</reference>
<keyword evidence="8" id="KW-1185">Reference proteome</keyword>
<dbReference type="InterPro" id="IPR030678">
    <property type="entry name" value="Peptide/Ni-bd"/>
</dbReference>
<name>A0ABU5DWT3_9PROT</name>
<comment type="subcellular location">
    <subcellularLocation>
        <location evidence="1">Periplasm</location>
    </subcellularLocation>
</comment>
<feature type="domain" description="Solute-binding protein family 5" evidence="6">
    <location>
        <begin position="72"/>
        <end position="449"/>
    </location>
</feature>